<feature type="transmembrane region" description="Helical" evidence="1">
    <location>
        <begin position="106"/>
        <end position="128"/>
    </location>
</feature>
<dbReference type="AlphaFoldDB" id="A0A109HRR1"/>
<keyword evidence="1" id="KW-0472">Membrane</keyword>
<keyword evidence="1" id="KW-1133">Transmembrane helix</keyword>
<evidence type="ECO:0000313" key="2">
    <source>
        <dbReference type="EMBL" id="KWV17148.1"/>
    </source>
</evidence>
<evidence type="ECO:0000313" key="3">
    <source>
        <dbReference type="Proteomes" id="UP000055854"/>
    </source>
</evidence>
<reference evidence="2 3" key="1">
    <citation type="submission" date="2015-11" db="EMBL/GenBank/DDBJ databases">
        <title>Long Read and Single Molecule DNA Sequencing Simplifies Genome Assembly and TAL Effector Gene Analysis of Xanthomonas translucens.</title>
        <authorList>
            <person name="Peng Z."/>
            <person name="Hu Y."/>
            <person name="Xie J."/>
            <person name="Potnis N."/>
            <person name="Akhunova A."/>
            <person name="Jones J."/>
            <person name="Liu Z."/>
            <person name="White F."/>
            <person name="Liu S."/>
        </authorList>
    </citation>
    <scope>NUCLEOTIDE SEQUENCE [LARGE SCALE GENOMIC DNA]</scope>
    <source>
        <strain evidence="2 3">B1</strain>
    </source>
</reference>
<dbReference type="OrthoDB" id="9918204at2"/>
<dbReference type="Proteomes" id="UP000055854">
    <property type="component" value="Unassembled WGS sequence"/>
</dbReference>
<organism evidence="2 3">
    <name type="scientific">Xanthomonas campestris pv. translucens</name>
    <dbReference type="NCBI Taxonomy" id="343"/>
    <lineage>
        <taxon>Bacteria</taxon>
        <taxon>Pseudomonadati</taxon>
        <taxon>Pseudomonadota</taxon>
        <taxon>Gammaproteobacteria</taxon>
        <taxon>Lysobacterales</taxon>
        <taxon>Lysobacteraceae</taxon>
        <taxon>Xanthomonas</taxon>
        <taxon>Xanthomonas translucens group</taxon>
    </lineage>
</organism>
<proteinExistence type="predicted"/>
<accession>A0A109HRR1</accession>
<protein>
    <recommendedName>
        <fullName evidence="4">Transmembrane protein</fullName>
    </recommendedName>
</protein>
<evidence type="ECO:0000256" key="1">
    <source>
        <dbReference type="SAM" id="Phobius"/>
    </source>
</evidence>
<keyword evidence="1" id="KW-0812">Transmembrane</keyword>
<dbReference type="RefSeq" id="WP_060747617.1">
    <property type="nucleotide sequence ID" value="NZ_LNTA01000001.1"/>
</dbReference>
<feature type="transmembrane region" description="Helical" evidence="1">
    <location>
        <begin position="47"/>
        <end position="63"/>
    </location>
</feature>
<dbReference type="EMBL" id="LNTA01000001">
    <property type="protein sequence ID" value="KWV17148.1"/>
    <property type="molecule type" value="Genomic_DNA"/>
</dbReference>
<comment type="caution">
    <text evidence="2">The sequence shown here is derived from an EMBL/GenBank/DDBJ whole genome shotgun (WGS) entry which is preliminary data.</text>
</comment>
<sequence>MARITLAQLGVAVPIAASIFGLADNWPAVKLFLIDMGSFLSVPQVEAMWMSLAISVAIGLLLPHLPQQIGMRASWPPAFTKARIRFWSCLLAIVICWAKVPTPRGAWFALMTGFAAMGLWTTASNVIYRMFPCARPESLQPNDPPAAGTGTE</sequence>
<evidence type="ECO:0008006" key="4">
    <source>
        <dbReference type="Google" id="ProtNLM"/>
    </source>
</evidence>
<name>A0A109HRR1_XANCT</name>
<feature type="transmembrane region" description="Helical" evidence="1">
    <location>
        <begin position="84"/>
        <end position="100"/>
    </location>
</feature>
<gene>
    <name evidence="2" type="ORF">ATB53_00265</name>
</gene>